<reference evidence="2" key="1">
    <citation type="submission" date="2024-01" db="EMBL/GenBank/DDBJ databases">
        <authorList>
            <person name="Webb A."/>
        </authorList>
    </citation>
    <scope>NUCLEOTIDE SEQUENCE</scope>
    <source>
        <strain evidence="2">Pm1</strain>
    </source>
</reference>
<feature type="compositionally biased region" description="Basic and acidic residues" evidence="1">
    <location>
        <begin position="125"/>
        <end position="148"/>
    </location>
</feature>
<gene>
    <name evidence="2" type="ORF">PM001_LOCUS8287</name>
</gene>
<comment type="caution">
    <text evidence="2">The sequence shown here is derived from an EMBL/GenBank/DDBJ whole genome shotgun (WGS) entry which is preliminary data.</text>
</comment>
<evidence type="ECO:0000313" key="2">
    <source>
        <dbReference type="EMBL" id="CAK7923137.1"/>
    </source>
</evidence>
<evidence type="ECO:0000256" key="1">
    <source>
        <dbReference type="SAM" id="MobiDB-lite"/>
    </source>
</evidence>
<organism evidence="2 3">
    <name type="scientific">Peronospora matthiolae</name>
    <dbReference type="NCBI Taxonomy" id="2874970"/>
    <lineage>
        <taxon>Eukaryota</taxon>
        <taxon>Sar</taxon>
        <taxon>Stramenopiles</taxon>
        <taxon>Oomycota</taxon>
        <taxon>Peronosporomycetes</taxon>
        <taxon>Peronosporales</taxon>
        <taxon>Peronosporaceae</taxon>
        <taxon>Peronospora</taxon>
    </lineage>
</organism>
<accession>A0AAV1TP89</accession>
<dbReference type="AlphaFoldDB" id="A0AAV1TP89"/>
<feature type="region of interest" description="Disordered" evidence="1">
    <location>
        <begin position="72"/>
        <end position="148"/>
    </location>
</feature>
<feature type="compositionally biased region" description="Low complexity" evidence="1">
    <location>
        <begin position="97"/>
        <end position="108"/>
    </location>
</feature>
<feature type="compositionally biased region" description="Low complexity" evidence="1">
    <location>
        <begin position="73"/>
        <end position="85"/>
    </location>
</feature>
<proteinExistence type="predicted"/>
<sequence length="234" mass="26620">MRAKIHVKDGNVADRREHVEHYIETLDDHDLAKQLTLLRLDDVLTLELTLHTHERMQKRKCNLLIRSGKFRSRSASPYSLSPSKPARAGRPNHVGGESSSSESDICSAESDEENQSVYSATTADYTKDRGNDRPPKPRSNDRERDHERAEGHKSCTHCGFKRHGGRGCWKRLTCQKCERRGHLSDKCFYECSACGEVHDGGNCPMEKFYNMLLQEVRVDQTAGMLPPDAEKMLH</sequence>
<evidence type="ECO:0000313" key="3">
    <source>
        <dbReference type="Proteomes" id="UP001162060"/>
    </source>
</evidence>
<protein>
    <recommendedName>
        <fullName evidence="4">CCHC-type domain-containing protein</fullName>
    </recommendedName>
</protein>
<evidence type="ECO:0008006" key="4">
    <source>
        <dbReference type="Google" id="ProtNLM"/>
    </source>
</evidence>
<name>A0AAV1TP89_9STRA</name>
<dbReference type="Proteomes" id="UP001162060">
    <property type="component" value="Unassembled WGS sequence"/>
</dbReference>
<feature type="compositionally biased region" description="Polar residues" evidence="1">
    <location>
        <begin position="115"/>
        <end position="124"/>
    </location>
</feature>
<dbReference type="EMBL" id="CAKLBY020000067">
    <property type="protein sequence ID" value="CAK7923137.1"/>
    <property type="molecule type" value="Genomic_DNA"/>
</dbReference>